<keyword evidence="2" id="KW-1185">Reference proteome</keyword>
<dbReference type="PROSITE" id="PS50181">
    <property type="entry name" value="FBOX"/>
    <property type="match status" value="1"/>
</dbReference>
<dbReference type="SUPFAM" id="SSF81383">
    <property type="entry name" value="F-box domain"/>
    <property type="match status" value="1"/>
</dbReference>
<evidence type="ECO:0000313" key="3">
    <source>
        <dbReference type="RefSeq" id="XP_015036091.2"/>
    </source>
</evidence>
<dbReference type="Gene3D" id="3.80.10.10">
    <property type="entry name" value="Ribonuclease Inhibitor"/>
    <property type="match status" value="1"/>
</dbReference>
<dbReference type="KEGG" id="dpo:26533357"/>
<reference evidence="3" key="1">
    <citation type="submission" date="2025-08" db="UniProtKB">
        <authorList>
            <consortium name="RefSeq"/>
        </authorList>
    </citation>
    <scope>IDENTIFICATION</scope>
    <source>
        <strain evidence="3">MV-25-SWS-2005</strain>
        <tissue evidence="3">Whole body</tissue>
    </source>
</reference>
<dbReference type="Proteomes" id="UP000001819">
    <property type="component" value="Chromosome 4"/>
</dbReference>
<dbReference type="SUPFAM" id="SSF52047">
    <property type="entry name" value="RNI-like"/>
    <property type="match status" value="1"/>
</dbReference>
<dbReference type="InterPro" id="IPR036047">
    <property type="entry name" value="F-box-like_dom_sf"/>
</dbReference>
<dbReference type="InterPro" id="IPR032675">
    <property type="entry name" value="LRR_dom_sf"/>
</dbReference>
<sequence>MFSNLPTEIIIKVLDYLSPKDQIQLAQVNQHLQDAFVYRSERDFKQLIGFSYEEEILSGFLPLCGYIVVDLNLYIESNLILKKVEKYCTNLEKVKFWILKVTCVTVLKSILSKESLRTIALHNMTGGGLDNMLTYINKDCKVLSLEDVSNDDMQHLPQLIGLEELEVLFRNDMVDLFKICFSYKKLRVLKICLCRMLTGGPDFVFPELEELELKHSNLYNGLPTCVKLKSLNLCCNLYNDKMNIVNIIAQCAPNLERLAFTSRKEPQFTAHHLIELLRKCRTIEFIYLSADIIRNVLLRNESSFVDVLKENGFNAERRLVIGVRDLSDKQDVENQVPNSEAWNFIKCMV</sequence>
<dbReference type="RefSeq" id="XP_015036091.2">
    <property type="nucleotide sequence ID" value="XM_015180605.2"/>
</dbReference>
<name>A0A6I8V8M1_DROPS</name>
<organism evidence="2 3">
    <name type="scientific">Drosophila pseudoobscura pseudoobscura</name>
    <name type="common">Fruit fly</name>
    <dbReference type="NCBI Taxonomy" id="46245"/>
    <lineage>
        <taxon>Eukaryota</taxon>
        <taxon>Metazoa</taxon>
        <taxon>Ecdysozoa</taxon>
        <taxon>Arthropoda</taxon>
        <taxon>Hexapoda</taxon>
        <taxon>Insecta</taxon>
        <taxon>Pterygota</taxon>
        <taxon>Neoptera</taxon>
        <taxon>Endopterygota</taxon>
        <taxon>Diptera</taxon>
        <taxon>Brachycera</taxon>
        <taxon>Muscomorpha</taxon>
        <taxon>Ephydroidea</taxon>
        <taxon>Drosophilidae</taxon>
        <taxon>Drosophila</taxon>
        <taxon>Sophophora</taxon>
    </lineage>
</organism>
<dbReference type="AlphaFoldDB" id="A0A6I8V8M1"/>
<evidence type="ECO:0000313" key="2">
    <source>
        <dbReference type="Proteomes" id="UP000001819"/>
    </source>
</evidence>
<dbReference type="InParanoid" id="A0A6I8V8M1"/>
<dbReference type="InterPro" id="IPR001810">
    <property type="entry name" value="F-box_dom"/>
</dbReference>
<dbReference type="ExpressionAtlas" id="A0A6I8V8M1">
    <property type="expression patterns" value="baseline"/>
</dbReference>
<dbReference type="SMART" id="SM00256">
    <property type="entry name" value="FBOX"/>
    <property type="match status" value="1"/>
</dbReference>
<gene>
    <name evidence="3" type="primary">LOC26533357</name>
</gene>
<dbReference type="Pfam" id="PF00646">
    <property type="entry name" value="F-box"/>
    <property type="match status" value="1"/>
</dbReference>
<proteinExistence type="predicted"/>
<protein>
    <recommendedName>
        <fullName evidence="1">F-box domain-containing protein</fullName>
    </recommendedName>
</protein>
<accession>A0A6I8V8M1</accession>
<evidence type="ECO:0000259" key="1">
    <source>
        <dbReference type="PROSITE" id="PS50181"/>
    </source>
</evidence>
<feature type="domain" description="F-box" evidence="1">
    <location>
        <begin position="1"/>
        <end position="47"/>
    </location>
</feature>